<dbReference type="AlphaFoldDB" id="A0A8J4G6H6"/>
<dbReference type="Gene3D" id="1.10.8.270">
    <property type="entry name" value="putative rabgap domain of human tbc1 domain family member 14 like domains"/>
    <property type="match status" value="1"/>
</dbReference>
<dbReference type="PANTHER" id="PTHR22957:SF502">
    <property type="entry name" value="SMALL G PROTEIN SIGNALING MODULATOR 2-RELATED"/>
    <property type="match status" value="1"/>
</dbReference>
<organism evidence="4 5">
    <name type="scientific">Volvox reticuliferus</name>
    <dbReference type="NCBI Taxonomy" id="1737510"/>
    <lineage>
        <taxon>Eukaryota</taxon>
        <taxon>Viridiplantae</taxon>
        <taxon>Chlorophyta</taxon>
        <taxon>core chlorophytes</taxon>
        <taxon>Chlorophyceae</taxon>
        <taxon>CS clade</taxon>
        <taxon>Chlamydomonadales</taxon>
        <taxon>Volvocaceae</taxon>
        <taxon>Volvox</taxon>
    </lineage>
</organism>
<protein>
    <recommendedName>
        <fullName evidence="3">Rab-GAP TBC domain-containing protein</fullName>
    </recommendedName>
</protein>
<feature type="domain" description="Rab-GAP TBC" evidence="3">
    <location>
        <begin position="44"/>
        <end position="248"/>
    </location>
</feature>
<feature type="non-terminal residue" evidence="4">
    <location>
        <position position="471"/>
    </location>
</feature>
<dbReference type="SUPFAM" id="SSF47923">
    <property type="entry name" value="Ypt/Rab-GAP domain of gyp1p"/>
    <property type="match status" value="2"/>
</dbReference>
<name>A0A8J4G6H6_9CHLO</name>
<evidence type="ECO:0000259" key="3">
    <source>
        <dbReference type="PROSITE" id="PS50086"/>
    </source>
</evidence>
<dbReference type="EMBL" id="BNCQ01000008">
    <property type="protein sequence ID" value="GIM01047.1"/>
    <property type="molecule type" value="Genomic_DNA"/>
</dbReference>
<evidence type="ECO:0000256" key="2">
    <source>
        <dbReference type="SAM" id="MobiDB-lite"/>
    </source>
</evidence>
<proteinExistence type="predicted"/>
<dbReference type="SMART" id="SM00164">
    <property type="entry name" value="TBC"/>
    <property type="match status" value="1"/>
</dbReference>
<reference evidence="4" key="1">
    <citation type="journal article" date="2021" name="Proc. Natl. Acad. Sci. U.S.A.">
        <title>Three genomes in the algal genus Volvox reveal the fate of a haploid sex-determining region after a transition to homothallism.</title>
        <authorList>
            <person name="Yamamoto K."/>
            <person name="Hamaji T."/>
            <person name="Kawai-Toyooka H."/>
            <person name="Matsuzaki R."/>
            <person name="Takahashi F."/>
            <person name="Nishimura Y."/>
            <person name="Kawachi M."/>
            <person name="Noguchi H."/>
            <person name="Minakuchi Y."/>
            <person name="Umen J.G."/>
            <person name="Toyoda A."/>
            <person name="Nozaki H."/>
        </authorList>
    </citation>
    <scope>NUCLEOTIDE SEQUENCE</scope>
    <source>
        <strain evidence="4">NIES-3785</strain>
    </source>
</reference>
<evidence type="ECO:0000313" key="4">
    <source>
        <dbReference type="EMBL" id="GIM01047.1"/>
    </source>
</evidence>
<dbReference type="PROSITE" id="PS50086">
    <property type="entry name" value="TBC_RABGAP"/>
    <property type="match status" value="1"/>
</dbReference>
<feature type="region of interest" description="Disordered" evidence="2">
    <location>
        <begin position="309"/>
        <end position="332"/>
    </location>
</feature>
<dbReference type="InterPro" id="IPR000195">
    <property type="entry name" value="Rab-GAP-TBC_dom"/>
</dbReference>
<accession>A0A8J4G6H6</accession>
<dbReference type="Gene3D" id="1.10.472.80">
    <property type="entry name" value="Ypt/Rab-GAP domain of gyp1p, domain 3"/>
    <property type="match status" value="1"/>
</dbReference>
<dbReference type="Proteomes" id="UP000722791">
    <property type="component" value="Unassembled WGS sequence"/>
</dbReference>
<evidence type="ECO:0000256" key="1">
    <source>
        <dbReference type="ARBA" id="ARBA00022468"/>
    </source>
</evidence>
<sequence length="471" mass="51714">PYYCFDMNFTQNFWPLKRNAVQPKDTRAINKARDASWQSVRSKGLSPALRAHLWPHFLDVSTHGGCPLSELVAVANDHVSAQAFYAAKGGTESWQETASRIARDAERIRDETDTLRGDQRADGIARVKRVLIAYALHDCAVGYCQGMADLAVPFLELYPTDDEMAFTVFRAFMARVRENFLPGMLGIQRQLQQLGGALGHVDIELHRHLVKIGAGNYIFAFQMLFLHLKRESSLPNLLTLWECMWACEDLLAQEQRRCEPLVCRQQTSPAAAHGVPETLLTPPSAAVAESITEPQQPVALVCVNDGQEREGITGSKQPSAREAAREEDQQQPLAAGTAVEATVVGIPAARVYLCVYVVAAALRRERKALLACGSMEEVLQFVNKFPSLNDVVGLVHDAEHIYKKCEGSARGQQQCGGPALSGLGNLCILANCFRPLLRLSQDMATGPEMTSAARMAVVDILAGRSAQYLAQ</sequence>
<dbReference type="GO" id="GO:0005096">
    <property type="term" value="F:GTPase activator activity"/>
    <property type="evidence" value="ECO:0007669"/>
    <property type="project" value="UniProtKB-KW"/>
</dbReference>
<dbReference type="Pfam" id="PF00566">
    <property type="entry name" value="RabGAP-TBC"/>
    <property type="match status" value="1"/>
</dbReference>
<dbReference type="PANTHER" id="PTHR22957">
    <property type="entry name" value="TBC1 DOMAIN FAMILY MEMBER GTPASE-ACTIVATING PROTEIN"/>
    <property type="match status" value="1"/>
</dbReference>
<comment type="caution">
    <text evidence="4">The sequence shown here is derived from an EMBL/GenBank/DDBJ whole genome shotgun (WGS) entry which is preliminary data.</text>
</comment>
<gene>
    <name evidence="4" type="ORF">Vretimale_5911</name>
</gene>
<keyword evidence="1" id="KW-0343">GTPase activation</keyword>
<dbReference type="InterPro" id="IPR035969">
    <property type="entry name" value="Rab-GAP_TBC_sf"/>
</dbReference>
<evidence type="ECO:0000313" key="5">
    <source>
        <dbReference type="Proteomes" id="UP000722791"/>
    </source>
</evidence>